<evidence type="ECO:0000256" key="4">
    <source>
        <dbReference type="SAM" id="MobiDB-lite"/>
    </source>
</evidence>
<dbReference type="GO" id="GO:0005576">
    <property type="term" value="C:extracellular region"/>
    <property type="evidence" value="ECO:0007669"/>
    <property type="project" value="UniProtKB-SubCell"/>
</dbReference>
<dbReference type="RefSeq" id="WP_064455076.1">
    <property type="nucleotide sequence ID" value="NZ_CP015601.1"/>
</dbReference>
<dbReference type="Pfam" id="PF04877">
    <property type="entry name" value="Harpin"/>
    <property type="match status" value="1"/>
</dbReference>
<dbReference type="GO" id="GO:0052040">
    <property type="term" value="P:symbiont-mediated perturbation of host programmed cell death"/>
    <property type="evidence" value="ECO:0007669"/>
    <property type="project" value="UniProtKB-KW"/>
</dbReference>
<feature type="region of interest" description="Disordered" evidence="4">
    <location>
        <begin position="293"/>
        <end position="325"/>
    </location>
</feature>
<evidence type="ECO:0000313" key="6">
    <source>
        <dbReference type="Proteomes" id="UP000077829"/>
    </source>
</evidence>
<dbReference type="InterPro" id="IPR006961">
    <property type="entry name" value="HrpN/Z"/>
</dbReference>
<gene>
    <name evidence="5" type="ORF">A7J50_5936</name>
</gene>
<comment type="subcellular location">
    <subcellularLocation>
        <location evidence="1">Secreted</location>
    </subcellularLocation>
</comment>
<dbReference type="KEGG" id="panr:A7J50_5936"/>
<dbReference type="EMBL" id="CP015601">
    <property type="protein sequence ID" value="ANF89252.1"/>
    <property type="molecule type" value="Genomic_DNA"/>
</dbReference>
<evidence type="ECO:0000313" key="5">
    <source>
        <dbReference type="EMBL" id="ANF89252.1"/>
    </source>
</evidence>
<accession>A0A172ZA73</accession>
<dbReference type="PATRIC" id="fig|219572.3.peg.6090"/>
<name>A0A172ZA73_9PSED</name>
<sequence length="338" mass="34823">MENSGFVNSAALHIGTVIPGDGTFQDLAGSKTPQALNGVVDRITNALTSSGHLDTDTPLGKMVEQQLKKDNPFAALGIGQSADNVRKAVSDLIKNTLGNNFGASASAGIGGGQDLMSQIMKGLGKAALNQALTPEGDGSTFSNADKPLLRKVADFMDDNKSAFGTPDSGSWRKELNEDNYLSKDETSKFRAALEQISQQMDGSDSVSGSAVPQSTAGGLSSPPNDLQNDASDDDALDDSGTTTQGGLGTPQASPDNSGSDDSADSADAPAANSQQQLQQILQQLEQLLGAASGMQGAQQGGHHHHHDAQSRQMQDRNQLSSAAQAAQSILSVMSAGVS</sequence>
<evidence type="ECO:0000256" key="3">
    <source>
        <dbReference type="ARBA" id="ARBA00022978"/>
    </source>
</evidence>
<geneLocation type="plasmid" evidence="6">
    <name>pp27494_1</name>
</geneLocation>
<reference evidence="5 6" key="1">
    <citation type="submission" date="2016-05" db="EMBL/GenBank/DDBJ databases">
        <title>Complete genome sequence of Pseudomonas antarctica PAMC 27494.</title>
        <authorList>
            <person name="Lee J."/>
        </authorList>
    </citation>
    <scope>NUCLEOTIDE SEQUENCE [LARGE SCALE GENOMIC DNA]</scope>
    <source>
        <strain evidence="5 6">PAMC 27494</strain>
        <plasmid evidence="6">Plasmid pp27494_1</plasmid>
    </source>
</reference>
<feature type="region of interest" description="Disordered" evidence="4">
    <location>
        <begin position="198"/>
        <end position="276"/>
    </location>
</feature>
<keyword evidence="3" id="KW-0928">Hypersensitive response elicitation</keyword>
<evidence type="ECO:0000256" key="2">
    <source>
        <dbReference type="ARBA" id="ARBA00022525"/>
    </source>
</evidence>
<keyword evidence="5" id="KW-0614">Plasmid</keyword>
<dbReference type="AlphaFoldDB" id="A0A172ZA73"/>
<feature type="compositionally biased region" description="Polar residues" evidence="4">
    <location>
        <begin position="198"/>
        <end position="223"/>
    </location>
</feature>
<protein>
    <submittedName>
        <fullName evidence="5">Type III secretion protein HrpZ</fullName>
    </submittedName>
</protein>
<dbReference type="Proteomes" id="UP000077829">
    <property type="component" value="Plasmid pP27494_1"/>
</dbReference>
<feature type="compositionally biased region" description="Low complexity" evidence="4">
    <location>
        <begin position="252"/>
        <end position="276"/>
    </location>
</feature>
<proteinExistence type="predicted"/>
<organism evidence="5 6">
    <name type="scientific">Pseudomonas antarctica</name>
    <dbReference type="NCBI Taxonomy" id="219572"/>
    <lineage>
        <taxon>Bacteria</taxon>
        <taxon>Pseudomonadati</taxon>
        <taxon>Pseudomonadota</taxon>
        <taxon>Gammaproteobacteria</taxon>
        <taxon>Pseudomonadales</taxon>
        <taxon>Pseudomonadaceae</taxon>
        <taxon>Pseudomonas</taxon>
    </lineage>
</organism>
<evidence type="ECO:0000256" key="1">
    <source>
        <dbReference type="ARBA" id="ARBA00004613"/>
    </source>
</evidence>
<keyword evidence="2" id="KW-0964">Secreted</keyword>